<evidence type="ECO:0000313" key="2">
    <source>
        <dbReference type="EMBL" id="REG32796.1"/>
    </source>
</evidence>
<dbReference type="PROSITE" id="PS51257">
    <property type="entry name" value="PROKAR_LIPOPROTEIN"/>
    <property type="match status" value="1"/>
</dbReference>
<reference evidence="2 4" key="2">
    <citation type="submission" date="2018-08" db="EMBL/GenBank/DDBJ databases">
        <title>Genomic Encyclopedia of Archaeal and Bacterial Type Strains, Phase II (KMG-II): from individual species to whole genera.</title>
        <authorList>
            <person name="Goeker M."/>
        </authorList>
    </citation>
    <scope>NUCLEOTIDE SEQUENCE [LARGE SCALE GENOMIC DNA]</scope>
    <source>
        <strain evidence="2 4">DSM 2261</strain>
    </source>
</reference>
<organism evidence="1 3">
    <name type="scientific">Archangium gephyra</name>
    <dbReference type="NCBI Taxonomy" id="48"/>
    <lineage>
        <taxon>Bacteria</taxon>
        <taxon>Pseudomonadati</taxon>
        <taxon>Myxococcota</taxon>
        <taxon>Myxococcia</taxon>
        <taxon>Myxococcales</taxon>
        <taxon>Cystobacterineae</taxon>
        <taxon>Archangiaceae</taxon>
        <taxon>Archangium</taxon>
    </lineage>
</organism>
<dbReference type="RefSeq" id="WP_047855320.1">
    <property type="nucleotide sequence ID" value="NZ_CP011509.1"/>
</dbReference>
<evidence type="ECO:0000313" key="4">
    <source>
        <dbReference type="Proteomes" id="UP000256345"/>
    </source>
</evidence>
<name>A0AAC8TC48_9BACT</name>
<evidence type="ECO:0000313" key="1">
    <source>
        <dbReference type="EMBL" id="AKJ00510.1"/>
    </source>
</evidence>
<accession>A0AAC8TC48</accession>
<dbReference type="EMBL" id="CP011509">
    <property type="protein sequence ID" value="AKJ00510.1"/>
    <property type="molecule type" value="Genomic_DNA"/>
</dbReference>
<dbReference type="Proteomes" id="UP000256345">
    <property type="component" value="Unassembled WGS sequence"/>
</dbReference>
<dbReference type="Pfam" id="PF20205">
    <property type="entry name" value="DUF6567"/>
    <property type="match status" value="1"/>
</dbReference>
<evidence type="ECO:0008006" key="5">
    <source>
        <dbReference type="Google" id="ProtNLM"/>
    </source>
</evidence>
<sequence>MNKTLRLTSLALGLGLLAGCGVTGGFLRDSISSQRFDFKMDVAGVSYVQSVKGSASTGSILCLFPLAGTLYEAAMRDLYESAKLQPNQVVMNLREDHAIRSFLGFYCNHSITLSGDVFQLSPAAPGAPKVSSTSLSQ</sequence>
<protein>
    <recommendedName>
        <fullName evidence="5">Lipoprotein</fullName>
    </recommendedName>
</protein>
<keyword evidence="4" id="KW-1185">Reference proteome</keyword>
<dbReference type="Proteomes" id="UP000035579">
    <property type="component" value="Chromosome"/>
</dbReference>
<dbReference type="AlphaFoldDB" id="A0AAC8TC48"/>
<dbReference type="EMBL" id="QUMU01000004">
    <property type="protein sequence ID" value="REG32796.1"/>
    <property type="molecule type" value="Genomic_DNA"/>
</dbReference>
<dbReference type="InterPro" id="IPR046697">
    <property type="entry name" value="DUF6567"/>
</dbReference>
<dbReference type="KEGG" id="age:AA314_02136"/>
<reference evidence="1 3" key="1">
    <citation type="submission" date="2015-05" db="EMBL/GenBank/DDBJ databases">
        <title>Genome assembly of Archangium gephyra DSM 2261.</title>
        <authorList>
            <person name="Sharma G."/>
            <person name="Subramanian S."/>
        </authorList>
    </citation>
    <scope>NUCLEOTIDE SEQUENCE [LARGE SCALE GENOMIC DNA]</scope>
    <source>
        <strain evidence="1 3">DSM 2261</strain>
    </source>
</reference>
<gene>
    <name evidence="1" type="ORF">AA314_02136</name>
    <name evidence="2" type="ORF">ATI61_10486</name>
</gene>
<evidence type="ECO:0000313" key="3">
    <source>
        <dbReference type="Proteomes" id="UP000035579"/>
    </source>
</evidence>
<proteinExistence type="predicted"/>